<evidence type="ECO:0000256" key="2">
    <source>
        <dbReference type="ARBA" id="ARBA00008186"/>
    </source>
</evidence>
<dbReference type="Pfam" id="PF10280">
    <property type="entry name" value="Med11"/>
    <property type="match status" value="1"/>
</dbReference>
<dbReference type="Gene3D" id="1.10.287.3490">
    <property type="match status" value="1"/>
</dbReference>
<evidence type="ECO:0000256" key="1">
    <source>
        <dbReference type="ARBA" id="ARBA00004123"/>
    </source>
</evidence>
<comment type="similarity">
    <text evidence="2 4">Belongs to the Mediator complex subunit 11 family.</text>
</comment>
<dbReference type="GO" id="GO:0016592">
    <property type="term" value="C:mediator complex"/>
    <property type="evidence" value="ECO:0007669"/>
    <property type="project" value="InterPro"/>
</dbReference>
<evidence type="ECO:0000256" key="4">
    <source>
        <dbReference type="RuleBase" id="RU364147"/>
    </source>
</evidence>
<dbReference type="OrthoDB" id="5418434at2759"/>
<sequence length="168" mass="18242">MADSDHSPSATASANKFTAAQRIAELNEIDQSVSGLLASAAEAIGVLANKRDENTPFATFEAQQDKFARAADAYFSALSFIEVRLKRQVYALEEAGLIQEGQDKDAKRAKTNEGGFDPANGGGPLDPSWLNARADDSVEFKMERELLDQAKSFLETKRNERDAGDQPS</sequence>
<comment type="subunit">
    <text evidence="4">Component of the Mediator complex.</text>
</comment>
<name>W2S9D6_CYPE1</name>
<evidence type="ECO:0000313" key="6">
    <source>
        <dbReference type="EMBL" id="ETN44648.1"/>
    </source>
</evidence>
<keyword evidence="3 4" id="KW-0539">Nucleus</keyword>
<evidence type="ECO:0000313" key="7">
    <source>
        <dbReference type="Proteomes" id="UP000030752"/>
    </source>
</evidence>
<organism evidence="6 7">
    <name type="scientific">Cyphellophora europaea (strain CBS 101466)</name>
    <name type="common">Phialophora europaea</name>
    <dbReference type="NCBI Taxonomy" id="1220924"/>
    <lineage>
        <taxon>Eukaryota</taxon>
        <taxon>Fungi</taxon>
        <taxon>Dikarya</taxon>
        <taxon>Ascomycota</taxon>
        <taxon>Pezizomycotina</taxon>
        <taxon>Eurotiomycetes</taxon>
        <taxon>Chaetothyriomycetidae</taxon>
        <taxon>Chaetothyriales</taxon>
        <taxon>Cyphellophoraceae</taxon>
        <taxon>Cyphellophora</taxon>
    </lineage>
</organism>
<dbReference type="HOGENOM" id="CLU_094325_1_1_1"/>
<keyword evidence="4" id="KW-0805">Transcription regulation</keyword>
<feature type="region of interest" description="Disordered" evidence="5">
    <location>
        <begin position="102"/>
        <end position="131"/>
    </location>
</feature>
<proteinExistence type="inferred from homology"/>
<gene>
    <name evidence="4" type="primary">MED11</name>
    <name evidence="6" type="ORF">HMPREF1541_10318</name>
</gene>
<dbReference type="GO" id="GO:0006357">
    <property type="term" value="P:regulation of transcription by RNA polymerase II"/>
    <property type="evidence" value="ECO:0007669"/>
    <property type="project" value="InterPro"/>
</dbReference>
<evidence type="ECO:0000256" key="3">
    <source>
        <dbReference type="ARBA" id="ARBA00023242"/>
    </source>
</evidence>
<dbReference type="InParanoid" id="W2S9D6"/>
<evidence type="ECO:0000256" key="5">
    <source>
        <dbReference type="SAM" id="MobiDB-lite"/>
    </source>
</evidence>
<comment type="function">
    <text evidence="4">Component of the Mediator complex, a coactivator involved in the regulated transcription of nearly all RNA polymerase II-dependent genes. Mediator functions as a bridge to convey information from gene-specific regulatory proteins to the basal RNA polymerase II transcription machinery. Mediator is recruited to promoters by direct interactions with regulatory proteins and serves as a scaffold for the assembly of a functional pre-initiation complex with RNA polymerase II and the general transcription factors.</text>
</comment>
<dbReference type="VEuPathDB" id="FungiDB:HMPREF1541_10318"/>
<comment type="subcellular location">
    <subcellularLocation>
        <location evidence="1 4">Nucleus</location>
    </subcellularLocation>
</comment>
<dbReference type="RefSeq" id="XP_008713211.1">
    <property type="nucleotide sequence ID" value="XM_008714989.1"/>
</dbReference>
<dbReference type="GeneID" id="19977657"/>
<feature type="compositionally biased region" description="Basic and acidic residues" evidence="5">
    <location>
        <begin position="102"/>
        <end position="111"/>
    </location>
</feature>
<dbReference type="EMBL" id="KB822714">
    <property type="protein sequence ID" value="ETN44648.1"/>
    <property type="molecule type" value="Genomic_DNA"/>
</dbReference>
<reference evidence="6 7" key="1">
    <citation type="submission" date="2013-03" db="EMBL/GenBank/DDBJ databases">
        <title>The Genome Sequence of Phialophora europaea CBS 101466.</title>
        <authorList>
            <consortium name="The Broad Institute Genomics Platform"/>
            <person name="Cuomo C."/>
            <person name="de Hoog S."/>
            <person name="Gorbushina A."/>
            <person name="Walker B."/>
            <person name="Young S.K."/>
            <person name="Zeng Q."/>
            <person name="Gargeya S."/>
            <person name="Fitzgerald M."/>
            <person name="Haas B."/>
            <person name="Abouelleil A."/>
            <person name="Allen A.W."/>
            <person name="Alvarado L."/>
            <person name="Arachchi H.M."/>
            <person name="Berlin A.M."/>
            <person name="Chapman S.B."/>
            <person name="Gainer-Dewar J."/>
            <person name="Goldberg J."/>
            <person name="Griggs A."/>
            <person name="Gujja S."/>
            <person name="Hansen M."/>
            <person name="Howarth C."/>
            <person name="Imamovic A."/>
            <person name="Ireland A."/>
            <person name="Larimer J."/>
            <person name="McCowan C."/>
            <person name="Murphy C."/>
            <person name="Pearson M."/>
            <person name="Poon T.W."/>
            <person name="Priest M."/>
            <person name="Roberts A."/>
            <person name="Saif S."/>
            <person name="Shea T."/>
            <person name="Sisk P."/>
            <person name="Sykes S."/>
            <person name="Wortman J."/>
            <person name="Nusbaum C."/>
            <person name="Birren B."/>
        </authorList>
    </citation>
    <scope>NUCLEOTIDE SEQUENCE [LARGE SCALE GENOMIC DNA]</scope>
    <source>
        <strain evidence="6 7">CBS 101466</strain>
    </source>
</reference>
<protein>
    <recommendedName>
        <fullName evidence="4">Mediator of RNA polymerase II transcription subunit 11</fullName>
    </recommendedName>
    <alternativeName>
        <fullName evidence="4">Mediator complex subunit 11</fullName>
    </alternativeName>
</protein>
<keyword evidence="4" id="KW-0010">Activator</keyword>
<dbReference type="AlphaFoldDB" id="W2S9D6"/>
<dbReference type="GO" id="GO:0003712">
    <property type="term" value="F:transcription coregulator activity"/>
    <property type="evidence" value="ECO:0007669"/>
    <property type="project" value="InterPro"/>
</dbReference>
<dbReference type="STRING" id="1220924.W2S9D6"/>
<accession>W2S9D6</accession>
<dbReference type="eggNOG" id="ENOG502S9BX">
    <property type="taxonomic scope" value="Eukaryota"/>
</dbReference>
<dbReference type="Proteomes" id="UP000030752">
    <property type="component" value="Unassembled WGS sequence"/>
</dbReference>
<keyword evidence="7" id="KW-1185">Reference proteome</keyword>
<dbReference type="InterPro" id="IPR019404">
    <property type="entry name" value="Mediator_Med11"/>
</dbReference>
<keyword evidence="4" id="KW-0804">Transcription</keyword>